<evidence type="ECO:0000313" key="1">
    <source>
        <dbReference type="EMBL" id="KTB34703.1"/>
    </source>
</evidence>
<accession>A0A0W0FEC9</accession>
<organism evidence="1 2">
    <name type="scientific">Moniliophthora roreri</name>
    <name type="common">Frosty pod rot fungus</name>
    <name type="synonym">Monilia roreri</name>
    <dbReference type="NCBI Taxonomy" id="221103"/>
    <lineage>
        <taxon>Eukaryota</taxon>
        <taxon>Fungi</taxon>
        <taxon>Dikarya</taxon>
        <taxon>Basidiomycota</taxon>
        <taxon>Agaricomycotina</taxon>
        <taxon>Agaricomycetes</taxon>
        <taxon>Agaricomycetidae</taxon>
        <taxon>Agaricales</taxon>
        <taxon>Marasmiineae</taxon>
        <taxon>Marasmiaceae</taxon>
        <taxon>Moniliophthora</taxon>
    </lineage>
</organism>
<dbReference type="EMBL" id="LATX01002049">
    <property type="protein sequence ID" value="KTB34703.1"/>
    <property type="molecule type" value="Genomic_DNA"/>
</dbReference>
<proteinExistence type="predicted"/>
<dbReference type="AlphaFoldDB" id="A0A0W0FEC9"/>
<protein>
    <submittedName>
        <fullName evidence="1">Uncharacterized protein</fullName>
    </submittedName>
</protein>
<sequence>MNTLAKCNMQSNSTEVLRGDIKTERQLRTRTITEQSSSEVNIWIKVKAGDLLIKSSPVAKQYEIN</sequence>
<dbReference type="Proteomes" id="UP000054988">
    <property type="component" value="Unassembled WGS sequence"/>
</dbReference>
<evidence type="ECO:0000313" key="2">
    <source>
        <dbReference type="Proteomes" id="UP000054988"/>
    </source>
</evidence>
<reference evidence="1 2" key="1">
    <citation type="submission" date="2015-12" db="EMBL/GenBank/DDBJ databases">
        <title>Draft genome sequence of Moniliophthora roreri, the causal agent of frosty pod rot of cacao.</title>
        <authorList>
            <person name="Aime M.C."/>
            <person name="Diaz-Valderrama J.R."/>
            <person name="Kijpornyongpan T."/>
            <person name="Phillips-Mora W."/>
        </authorList>
    </citation>
    <scope>NUCLEOTIDE SEQUENCE [LARGE SCALE GENOMIC DNA]</scope>
    <source>
        <strain evidence="1 2">MCA 2952</strain>
    </source>
</reference>
<gene>
    <name evidence="1" type="ORF">WG66_12723</name>
</gene>
<name>A0A0W0FEC9_MONRR</name>
<comment type="caution">
    <text evidence="1">The sequence shown here is derived from an EMBL/GenBank/DDBJ whole genome shotgun (WGS) entry which is preliminary data.</text>
</comment>